<reference evidence="3 4" key="1">
    <citation type="submission" date="2022-03" db="EMBL/GenBank/DDBJ databases">
        <title>Novel taxa within the pig intestine.</title>
        <authorList>
            <person name="Wylensek D."/>
            <person name="Bishof K."/>
            <person name="Afrizal A."/>
            <person name="Clavel T."/>
        </authorList>
    </citation>
    <scope>NUCLEOTIDE SEQUENCE [LARGE SCALE GENOMIC DNA]</scope>
    <source>
        <strain evidence="3 4">CLA-KB-P66</strain>
    </source>
</reference>
<evidence type="ECO:0008006" key="5">
    <source>
        <dbReference type="Google" id="ProtNLM"/>
    </source>
</evidence>
<feature type="chain" id="PRO_5047298358" description="DUF4476 domain-containing protein" evidence="2">
    <location>
        <begin position="21"/>
        <end position="380"/>
    </location>
</feature>
<name>A0ABU4WH88_9BACT</name>
<dbReference type="RefSeq" id="WP_370397364.1">
    <property type="nucleotide sequence ID" value="NZ_JALBUT010000007.1"/>
</dbReference>
<evidence type="ECO:0000256" key="2">
    <source>
        <dbReference type="SAM" id="SignalP"/>
    </source>
</evidence>
<feature type="compositionally biased region" description="Polar residues" evidence="1">
    <location>
        <begin position="294"/>
        <end position="304"/>
    </location>
</feature>
<dbReference type="Proteomes" id="UP001275932">
    <property type="component" value="Unassembled WGS sequence"/>
</dbReference>
<accession>A0ABU4WH88</accession>
<sequence>MKKKITLLLCGVLVLSTATAAVVVQNTTTTVTESQPDGIAIGTYEVSESPMSAGEAAWALSRASAVVAMDMDSATTVSEQSFALSSLIYKTDKSEALNTLREIFYNAPSNEARVYALMGIYAIGDTSEFNGLYNSINKDDTLVAIVSGKPYTVSIEKFFATFKKNPQMFLPTSFPPKNLSFEKAVSAASKTSSESSKTTTTTTSTSVSFTTTFPSLWYSDIIYWNAFARPVIIFSHHKRPHHFRPRPLPPRPLPIRPPHNPNFRPKPVHPQVFYKPVSGKPKFGSGAKGVKNRAPQSGALTNLNFGKKNAKPDAAQRPYPKIPAVKTGGVPAQNVKRPNAVKSSPPAHIKPSAQPSIKVSSPTGSASFAPRQIQPSRTRK</sequence>
<protein>
    <recommendedName>
        <fullName evidence="5">DUF4476 domain-containing protein</fullName>
    </recommendedName>
</protein>
<organism evidence="3 4">
    <name type="scientific">Intestinicryptomonas porci</name>
    <dbReference type="NCBI Taxonomy" id="2926320"/>
    <lineage>
        <taxon>Bacteria</taxon>
        <taxon>Pseudomonadati</taxon>
        <taxon>Verrucomicrobiota</taxon>
        <taxon>Opitutia</taxon>
        <taxon>Opitutales</taxon>
        <taxon>Intestinicryptomonaceae</taxon>
        <taxon>Intestinicryptomonas</taxon>
    </lineage>
</organism>
<feature type="compositionally biased region" description="Polar residues" evidence="1">
    <location>
        <begin position="353"/>
        <end position="366"/>
    </location>
</feature>
<feature type="signal peptide" evidence="2">
    <location>
        <begin position="1"/>
        <end position="20"/>
    </location>
</feature>
<feature type="region of interest" description="Disordered" evidence="1">
    <location>
        <begin position="281"/>
        <end position="380"/>
    </location>
</feature>
<dbReference type="EMBL" id="JALBUT010000007">
    <property type="protein sequence ID" value="MDX8415911.1"/>
    <property type="molecule type" value="Genomic_DNA"/>
</dbReference>
<evidence type="ECO:0000313" key="3">
    <source>
        <dbReference type="EMBL" id="MDX8415911.1"/>
    </source>
</evidence>
<evidence type="ECO:0000256" key="1">
    <source>
        <dbReference type="SAM" id="MobiDB-lite"/>
    </source>
</evidence>
<gene>
    <name evidence="3" type="ORF">MOX91_06950</name>
</gene>
<proteinExistence type="predicted"/>
<keyword evidence="4" id="KW-1185">Reference proteome</keyword>
<keyword evidence="2" id="KW-0732">Signal</keyword>
<comment type="caution">
    <text evidence="3">The sequence shown here is derived from an EMBL/GenBank/DDBJ whole genome shotgun (WGS) entry which is preliminary data.</text>
</comment>
<evidence type="ECO:0000313" key="4">
    <source>
        <dbReference type="Proteomes" id="UP001275932"/>
    </source>
</evidence>